<evidence type="ECO:0000256" key="2">
    <source>
        <dbReference type="ARBA" id="ARBA00022630"/>
    </source>
</evidence>
<keyword evidence="4" id="KW-0560">Oxidoreductase</keyword>
<protein>
    <submittedName>
        <fullName evidence="6">N-methyl-L-tryptophan oxidase</fullName>
    </submittedName>
</protein>
<dbReference type="EMBL" id="BAAAYR010000002">
    <property type="protein sequence ID" value="GAA3563664.1"/>
    <property type="molecule type" value="Genomic_DNA"/>
</dbReference>
<dbReference type="InterPro" id="IPR036188">
    <property type="entry name" value="FAD/NAD-bd_sf"/>
</dbReference>
<dbReference type="SUPFAM" id="SSF54373">
    <property type="entry name" value="FAD-linked reductases, C-terminal domain"/>
    <property type="match status" value="1"/>
</dbReference>
<dbReference type="InterPro" id="IPR006076">
    <property type="entry name" value="FAD-dep_OxRdtase"/>
</dbReference>
<reference evidence="7" key="1">
    <citation type="journal article" date="2019" name="Int. J. Syst. Evol. Microbiol.">
        <title>The Global Catalogue of Microorganisms (GCM) 10K type strain sequencing project: providing services to taxonomists for standard genome sequencing and annotation.</title>
        <authorList>
            <consortium name="The Broad Institute Genomics Platform"/>
            <consortium name="The Broad Institute Genome Sequencing Center for Infectious Disease"/>
            <person name="Wu L."/>
            <person name="Ma J."/>
        </authorList>
    </citation>
    <scope>NUCLEOTIDE SEQUENCE [LARGE SCALE GENOMIC DNA]</scope>
    <source>
        <strain evidence="7">JCM 16540</strain>
    </source>
</reference>
<comment type="cofactor">
    <cofactor evidence="1">
        <name>FAD</name>
        <dbReference type="ChEBI" id="CHEBI:57692"/>
    </cofactor>
</comment>
<keyword evidence="7" id="KW-1185">Reference proteome</keyword>
<keyword evidence="3" id="KW-0274">FAD</keyword>
<dbReference type="Proteomes" id="UP001500767">
    <property type="component" value="Unassembled WGS sequence"/>
</dbReference>
<proteinExistence type="predicted"/>
<gene>
    <name evidence="6" type="primary">solA_2</name>
    <name evidence="6" type="ORF">GCM10022197_19030</name>
</gene>
<feature type="domain" description="FAD dependent oxidoreductase" evidence="5">
    <location>
        <begin position="5"/>
        <end position="355"/>
    </location>
</feature>
<evidence type="ECO:0000256" key="4">
    <source>
        <dbReference type="ARBA" id="ARBA00023002"/>
    </source>
</evidence>
<evidence type="ECO:0000313" key="6">
    <source>
        <dbReference type="EMBL" id="GAA3563664.1"/>
    </source>
</evidence>
<evidence type="ECO:0000256" key="3">
    <source>
        <dbReference type="ARBA" id="ARBA00022827"/>
    </source>
</evidence>
<keyword evidence="2" id="KW-0285">Flavoprotein</keyword>
<comment type="caution">
    <text evidence="6">The sequence shown here is derived from an EMBL/GenBank/DDBJ whole genome shotgun (WGS) entry which is preliminary data.</text>
</comment>
<sequence length="382" mass="40865">MEHVDVAVVGLGALGSATAHQLARRGLDVVGFEQFELGHVRGASHDTSRIVRRAYERPEYVRLADAAFRDWADLEAATGETLLTPTGGLTFCPPDARRPASDFVESLRLVGCEVEELDAAAVGERFPGFRVPDGVTAVYDPSSGIAHASRTVATLQLHARMAGARLRPRCPVTALDDSHGDGVVLTTAAGPVHAGTVVLCADAWTNHLLAPLGAAVPLRVMQEQVTYFAAERPAELAPGRFPVWIWDGEVCYYGFPTYGEPTVKAARDVSELLTDPDRRTFVPDPGRLQELCDFMAATVPCSGPPLRTVTCQYTLTPDRDFVIDAVPGHPDLLLGLGAAHAFKFTPTFGRVLADLATTRATTEDLTPFCADRAALTLPVAAA</sequence>
<accession>A0ABP6X9K5</accession>
<evidence type="ECO:0000256" key="1">
    <source>
        <dbReference type="ARBA" id="ARBA00001974"/>
    </source>
</evidence>
<name>A0ABP6X9K5_9ACTN</name>
<dbReference type="Gene3D" id="3.30.9.10">
    <property type="entry name" value="D-Amino Acid Oxidase, subunit A, domain 2"/>
    <property type="match status" value="1"/>
</dbReference>
<evidence type="ECO:0000259" key="5">
    <source>
        <dbReference type="Pfam" id="PF01266"/>
    </source>
</evidence>
<dbReference type="PANTHER" id="PTHR10961:SF7">
    <property type="entry name" value="FAD DEPENDENT OXIDOREDUCTASE DOMAIN-CONTAINING PROTEIN"/>
    <property type="match status" value="1"/>
</dbReference>
<dbReference type="Pfam" id="PF01266">
    <property type="entry name" value="DAO"/>
    <property type="match status" value="1"/>
</dbReference>
<evidence type="ECO:0000313" key="7">
    <source>
        <dbReference type="Proteomes" id="UP001500767"/>
    </source>
</evidence>
<dbReference type="PANTHER" id="PTHR10961">
    <property type="entry name" value="PEROXISOMAL SARCOSINE OXIDASE"/>
    <property type="match status" value="1"/>
</dbReference>
<dbReference type="SUPFAM" id="SSF51905">
    <property type="entry name" value="FAD/NAD(P)-binding domain"/>
    <property type="match status" value="1"/>
</dbReference>
<dbReference type="RefSeq" id="WP_204910882.1">
    <property type="nucleotide sequence ID" value="NZ_BAAAYR010000002.1"/>
</dbReference>
<organism evidence="6 7">
    <name type="scientific">Microlunatus spumicola</name>
    <dbReference type="NCBI Taxonomy" id="81499"/>
    <lineage>
        <taxon>Bacteria</taxon>
        <taxon>Bacillati</taxon>
        <taxon>Actinomycetota</taxon>
        <taxon>Actinomycetes</taxon>
        <taxon>Propionibacteriales</taxon>
        <taxon>Propionibacteriaceae</taxon>
        <taxon>Microlunatus</taxon>
    </lineage>
</organism>
<dbReference type="InterPro" id="IPR045170">
    <property type="entry name" value="MTOX"/>
</dbReference>
<dbReference type="NCBIfam" id="NF008425">
    <property type="entry name" value="PRK11259.1"/>
    <property type="match status" value="1"/>
</dbReference>
<dbReference type="Gene3D" id="3.50.50.60">
    <property type="entry name" value="FAD/NAD(P)-binding domain"/>
    <property type="match status" value="1"/>
</dbReference>